<dbReference type="SUPFAM" id="SSF54001">
    <property type="entry name" value="Cysteine proteinases"/>
    <property type="match status" value="1"/>
</dbReference>
<dbReference type="Proteomes" id="UP000533306">
    <property type="component" value="Unassembled WGS sequence"/>
</dbReference>
<evidence type="ECO:0000259" key="1">
    <source>
        <dbReference type="Pfam" id="PF01841"/>
    </source>
</evidence>
<dbReference type="PANTHER" id="PTHR33490">
    <property type="entry name" value="BLR5614 PROTEIN-RELATED"/>
    <property type="match status" value="1"/>
</dbReference>
<comment type="caution">
    <text evidence="2">The sequence shown here is derived from an EMBL/GenBank/DDBJ whole genome shotgun (WGS) entry which is preliminary data.</text>
</comment>
<dbReference type="EMBL" id="JACHEU010000004">
    <property type="protein sequence ID" value="MBB6014138.1"/>
    <property type="molecule type" value="Genomic_DNA"/>
</dbReference>
<keyword evidence="2" id="KW-0645">Protease</keyword>
<organism evidence="2 3">
    <name type="scientific">Aquamicrobium lusatiense</name>
    <dbReference type="NCBI Taxonomy" id="89772"/>
    <lineage>
        <taxon>Bacteria</taxon>
        <taxon>Pseudomonadati</taxon>
        <taxon>Pseudomonadota</taxon>
        <taxon>Alphaproteobacteria</taxon>
        <taxon>Hyphomicrobiales</taxon>
        <taxon>Phyllobacteriaceae</taxon>
        <taxon>Aquamicrobium</taxon>
    </lineage>
</organism>
<keyword evidence="3" id="KW-1185">Reference proteome</keyword>
<proteinExistence type="predicted"/>
<protein>
    <submittedName>
        <fullName evidence="2">Transglutaminase-like putative cysteine protease</fullName>
    </submittedName>
</protein>
<dbReference type="InterPro" id="IPR038765">
    <property type="entry name" value="Papain-like_cys_pep_sf"/>
</dbReference>
<dbReference type="RefSeq" id="WP_183832319.1">
    <property type="nucleotide sequence ID" value="NZ_JACHEU010000004.1"/>
</dbReference>
<evidence type="ECO:0000313" key="2">
    <source>
        <dbReference type="EMBL" id="MBB6014138.1"/>
    </source>
</evidence>
<gene>
    <name evidence="2" type="ORF">HNR59_003532</name>
</gene>
<dbReference type="Gene3D" id="3.10.620.30">
    <property type="match status" value="1"/>
</dbReference>
<accession>A0A7W9S6Y6</accession>
<feature type="domain" description="Transglutaminase-like" evidence="1">
    <location>
        <begin position="22"/>
        <end position="135"/>
    </location>
</feature>
<name>A0A7W9S6Y6_9HYPH</name>
<dbReference type="Pfam" id="PF01841">
    <property type="entry name" value="Transglut_core"/>
    <property type="match status" value="1"/>
</dbReference>
<keyword evidence="2" id="KW-0378">Hydrolase</keyword>
<reference evidence="2 3" key="1">
    <citation type="submission" date="2020-08" db="EMBL/GenBank/DDBJ databases">
        <title>Genomic Encyclopedia of Type Strains, Phase IV (KMG-IV): sequencing the most valuable type-strain genomes for metagenomic binning, comparative biology and taxonomic classification.</title>
        <authorList>
            <person name="Goeker M."/>
        </authorList>
    </citation>
    <scope>NUCLEOTIDE SEQUENCE [LARGE SCALE GENOMIC DNA]</scope>
    <source>
        <strain evidence="2 3">DSM 11099</strain>
    </source>
</reference>
<sequence>MDNALKATRYLDFGHPSIRDFAMETAGSGNDVSKAVRLYYRLRDMIPYSLNSFGVREELFIASNVLEAASSFCVPKAILLAASARAVGVPARLGFANVRNHVTSPRVAELMDDDIFRWHAYTLLFLNGKWVKATPAFDQALCDRQGMEPLEFDGKHDSIFHSYGRDGRLRMEYIDYIGEFDDMPYTTFVDDMRRAYPRMIEAFDPQGALQSAI</sequence>
<dbReference type="GO" id="GO:0008233">
    <property type="term" value="F:peptidase activity"/>
    <property type="evidence" value="ECO:0007669"/>
    <property type="project" value="UniProtKB-KW"/>
</dbReference>
<dbReference type="AlphaFoldDB" id="A0A7W9S6Y6"/>
<dbReference type="PANTHER" id="PTHR33490:SF3">
    <property type="entry name" value="CONSERVED INTEGRAL MEMBRANE PROTEIN"/>
    <property type="match status" value="1"/>
</dbReference>
<evidence type="ECO:0000313" key="3">
    <source>
        <dbReference type="Proteomes" id="UP000533306"/>
    </source>
</evidence>
<dbReference type="InterPro" id="IPR002931">
    <property type="entry name" value="Transglutaminase-like"/>
</dbReference>
<dbReference type="GO" id="GO:0006508">
    <property type="term" value="P:proteolysis"/>
    <property type="evidence" value="ECO:0007669"/>
    <property type="project" value="UniProtKB-KW"/>
</dbReference>